<evidence type="ECO:0000256" key="3">
    <source>
        <dbReference type="ARBA" id="ARBA00022989"/>
    </source>
</evidence>
<proteinExistence type="predicted"/>
<accession>F4H332</accession>
<dbReference type="Proteomes" id="UP000008460">
    <property type="component" value="Chromosome"/>
</dbReference>
<name>F4H332_CELFA</name>
<keyword evidence="3 5" id="KW-1133">Transmembrane helix</keyword>
<evidence type="ECO:0000256" key="1">
    <source>
        <dbReference type="ARBA" id="ARBA00004141"/>
    </source>
</evidence>
<dbReference type="PANTHER" id="PTHR43427:SF9">
    <property type="entry name" value="ION-TRANSPORT PROTEIN YFEO-RELATED"/>
    <property type="match status" value="1"/>
</dbReference>
<feature type="transmembrane region" description="Helical" evidence="5">
    <location>
        <begin position="387"/>
        <end position="416"/>
    </location>
</feature>
<feature type="transmembrane region" description="Helical" evidence="5">
    <location>
        <begin position="199"/>
        <end position="220"/>
    </location>
</feature>
<evidence type="ECO:0000313" key="7">
    <source>
        <dbReference type="Proteomes" id="UP000008460"/>
    </source>
</evidence>
<dbReference type="GO" id="GO:0015108">
    <property type="term" value="F:chloride transmembrane transporter activity"/>
    <property type="evidence" value="ECO:0007669"/>
    <property type="project" value="InterPro"/>
</dbReference>
<dbReference type="SUPFAM" id="SSF81340">
    <property type="entry name" value="Clc chloride channel"/>
    <property type="match status" value="1"/>
</dbReference>
<dbReference type="Gene3D" id="1.10.3080.10">
    <property type="entry name" value="Clc chloride channel"/>
    <property type="match status" value="1"/>
</dbReference>
<feature type="transmembrane region" description="Helical" evidence="5">
    <location>
        <begin position="240"/>
        <end position="262"/>
    </location>
</feature>
<dbReference type="CDD" id="cd00400">
    <property type="entry name" value="Voltage_gated_ClC"/>
    <property type="match status" value="1"/>
</dbReference>
<gene>
    <name evidence="6" type="ordered locus">Celf_3539</name>
</gene>
<keyword evidence="2 5" id="KW-0812">Transmembrane</keyword>
<evidence type="ECO:0000256" key="5">
    <source>
        <dbReference type="SAM" id="Phobius"/>
    </source>
</evidence>
<dbReference type="Pfam" id="PF00654">
    <property type="entry name" value="Voltage_CLC"/>
    <property type="match status" value="1"/>
</dbReference>
<keyword evidence="7" id="KW-1185">Reference proteome</keyword>
<feature type="transmembrane region" description="Helical" evidence="5">
    <location>
        <begin position="348"/>
        <end position="381"/>
    </location>
</feature>
<keyword evidence="4 5" id="KW-0472">Membrane</keyword>
<dbReference type="GO" id="GO:0005886">
    <property type="term" value="C:plasma membrane"/>
    <property type="evidence" value="ECO:0007669"/>
    <property type="project" value="TreeGrafter"/>
</dbReference>
<feature type="transmembrane region" description="Helical" evidence="5">
    <location>
        <begin position="316"/>
        <end position="336"/>
    </location>
</feature>
<dbReference type="RefSeq" id="WP_013772673.1">
    <property type="nucleotide sequence ID" value="NC_015514.1"/>
</dbReference>
<feature type="transmembrane region" description="Helical" evidence="5">
    <location>
        <begin position="114"/>
        <end position="134"/>
    </location>
</feature>
<dbReference type="NCBIfam" id="NF002971">
    <property type="entry name" value="PRK03655.1"/>
    <property type="match status" value="1"/>
</dbReference>
<feature type="transmembrane region" description="Helical" evidence="5">
    <location>
        <begin position="25"/>
        <end position="53"/>
    </location>
</feature>
<dbReference type="KEGG" id="cfi:Celf_3539"/>
<dbReference type="InterPro" id="IPR050368">
    <property type="entry name" value="ClC-type_chloride_channel"/>
</dbReference>
<dbReference type="AlphaFoldDB" id="F4H332"/>
<dbReference type="InterPro" id="IPR001807">
    <property type="entry name" value="ClC"/>
</dbReference>
<dbReference type="PANTHER" id="PTHR43427">
    <property type="entry name" value="CHLORIDE CHANNEL PROTEIN CLC-E"/>
    <property type="match status" value="1"/>
</dbReference>
<evidence type="ECO:0000256" key="2">
    <source>
        <dbReference type="ARBA" id="ARBA00022692"/>
    </source>
</evidence>
<dbReference type="eggNOG" id="COG0038">
    <property type="taxonomic scope" value="Bacteria"/>
</dbReference>
<feature type="transmembrane region" description="Helical" evidence="5">
    <location>
        <begin position="274"/>
        <end position="296"/>
    </location>
</feature>
<evidence type="ECO:0000256" key="4">
    <source>
        <dbReference type="ARBA" id="ARBA00023136"/>
    </source>
</evidence>
<dbReference type="STRING" id="590998.Celf_3539"/>
<dbReference type="InterPro" id="IPR014743">
    <property type="entry name" value="Cl-channel_core"/>
</dbReference>
<organism evidence="6 7">
    <name type="scientific">Cellulomonas fimi (strain ATCC 484 / DSM 20113 / JCM 1341 / CCUG 24087 / LMG 16345 / NBRC 15513 / NCIMB 8980 / NCTC 7547 / NRS-133)</name>
    <dbReference type="NCBI Taxonomy" id="590998"/>
    <lineage>
        <taxon>Bacteria</taxon>
        <taxon>Bacillati</taxon>
        <taxon>Actinomycetota</taxon>
        <taxon>Actinomycetes</taxon>
        <taxon>Micrococcales</taxon>
        <taxon>Cellulomonadaceae</taxon>
        <taxon>Cellulomonas</taxon>
    </lineage>
</organism>
<comment type="subcellular location">
    <subcellularLocation>
        <location evidence="1">Membrane</location>
        <topology evidence="1">Multi-pass membrane protein</topology>
    </subcellularLocation>
</comment>
<dbReference type="EMBL" id="CP002666">
    <property type="protein sequence ID" value="AEE47650.1"/>
    <property type="molecule type" value="Genomic_DNA"/>
</dbReference>
<feature type="transmembrane region" description="Helical" evidence="5">
    <location>
        <begin position="74"/>
        <end position="94"/>
    </location>
</feature>
<reference evidence="6 7" key="1">
    <citation type="submission" date="2011-04" db="EMBL/GenBank/DDBJ databases">
        <title>Complete sequence of Cellulomonas fimi ATCC 484.</title>
        <authorList>
            <consortium name="US DOE Joint Genome Institute"/>
            <person name="Lucas S."/>
            <person name="Han J."/>
            <person name="Lapidus A."/>
            <person name="Cheng J.-F."/>
            <person name="Goodwin L."/>
            <person name="Pitluck S."/>
            <person name="Peters L."/>
            <person name="Chertkov O."/>
            <person name="Detter J.C."/>
            <person name="Han C."/>
            <person name="Tapia R."/>
            <person name="Land M."/>
            <person name="Hauser L."/>
            <person name="Kyrpides N."/>
            <person name="Ivanova N."/>
            <person name="Ovchinnikova G."/>
            <person name="Pagani I."/>
            <person name="Mead D."/>
            <person name="Brumm P."/>
            <person name="Woyke T."/>
        </authorList>
    </citation>
    <scope>NUCLEOTIDE SEQUENCE [LARGE SCALE GENOMIC DNA]</scope>
    <source>
        <strain evidence="7">ATCC 484 / DSM 20113 / JCM 1341 / NBRC 15513 / NCIMB 8980 / NCTC 7547</strain>
    </source>
</reference>
<protein>
    <submittedName>
        <fullName evidence="6">Cl-channel voltage-gated family protein</fullName>
    </submittedName>
</protein>
<evidence type="ECO:0000313" key="6">
    <source>
        <dbReference type="EMBL" id="AEE47650.1"/>
    </source>
</evidence>
<dbReference type="PRINTS" id="PR00762">
    <property type="entry name" value="CLCHANNEL"/>
</dbReference>
<dbReference type="HOGENOM" id="CLU_053130_0_0_11"/>
<sequence>MTQAGPGEGRATTTGTDAFRVPVRALLALALPAAVVGVLCGLSLIALSALAEVVERWVWDDLSGTLGLDRESPVWIVVVLTATGLLVGLVIRYAPGHAGPDPATAGLVEPPLPLRTLPGLAVALVLTLAGGVSLGPENPIMAINAALVVWLGAHALRRVPVPQWMALSTAGTIGAMFGTPLAAALMFSELDPGDRRIPLWDRLFAPLVSASTGALTMLLLSDLDMAMDLPPYPGLQLGHLGIAVVVSLGAAALGLAASYLITPLHRLAHRVRNPVVLLTLGGFVLGVLGVVGGPVTLFKGLDEMQELPDLVGTTTALGFLAFALVKLAALLVASCVGFRGGRIFPATFVGVALGFAVHVAWPAVPLALAVGAATVGIVVAATRSGWLSIFLVVAIVPEATLIPPLLFATLAAWLLVTNRPELRAVPTPSLPPASPPEAGGRDR</sequence>